<dbReference type="InterPro" id="IPR029405">
    <property type="entry name" value="APCDD1_dom"/>
</dbReference>
<feature type="domain" description="APCDD1" evidence="8">
    <location>
        <begin position="312"/>
        <end position="525"/>
    </location>
</feature>
<feature type="domain" description="APCDD1" evidence="8">
    <location>
        <begin position="39"/>
        <end position="306"/>
    </location>
</feature>
<evidence type="ECO:0000313" key="9">
    <source>
        <dbReference type="Proteomes" id="UP001165740"/>
    </source>
</evidence>
<evidence type="ECO:0000256" key="1">
    <source>
        <dbReference type="ARBA" id="ARBA00004167"/>
    </source>
</evidence>
<evidence type="ECO:0000313" key="11">
    <source>
        <dbReference type="RefSeq" id="XP_055892201.1"/>
    </source>
</evidence>
<evidence type="ECO:0000313" key="10">
    <source>
        <dbReference type="RefSeq" id="XP_055892200.1"/>
    </source>
</evidence>
<dbReference type="AlphaFoldDB" id="A0A9W3AY94"/>
<feature type="transmembrane region" description="Helical" evidence="7">
    <location>
        <begin position="12"/>
        <end position="31"/>
    </location>
</feature>
<comment type="subcellular location">
    <subcellularLocation>
        <location evidence="1">Membrane</location>
        <topology evidence="1">Single-pass membrane protein</topology>
    </subcellularLocation>
</comment>
<keyword evidence="5" id="KW-0325">Glycoprotein</keyword>
<accession>A0A9W3AY94</accession>
<feature type="compositionally biased region" description="Basic residues" evidence="6">
    <location>
        <begin position="224"/>
        <end position="239"/>
    </location>
</feature>
<dbReference type="SMART" id="SM01352">
    <property type="entry name" value="APCDDC"/>
    <property type="match status" value="2"/>
</dbReference>
<dbReference type="Pfam" id="PF14921">
    <property type="entry name" value="APCDDC"/>
    <property type="match status" value="2"/>
</dbReference>
<feature type="region of interest" description="Disordered" evidence="6">
    <location>
        <begin position="224"/>
        <end position="246"/>
    </location>
</feature>
<dbReference type="RefSeq" id="XP_055892200.1">
    <property type="nucleotide sequence ID" value="XM_056036225.1"/>
</dbReference>
<dbReference type="OMA" id="MPLIQCT"/>
<keyword evidence="3" id="KW-0732">Signal</keyword>
<reference evidence="10 11" key="1">
    <citation type="submission" date="2025-04" db="UniProtKB">
        <authorList>
            <consortium name="RefSeq"/>
        </authorList>
    </citation>
    <scope>IDENTIFICATION</scope>
</reference>
<dbReference type="OrthoDB" id="5985602at2759"/>
<evidence type="ECO:0000256" key="4">
    <source>
        <dbReference type="ARBA" id="ARBA00023136"/>
    </source>
</evidence>
<dbReference type="PANTHER" id="PTHR31021">
    <property type="entry name" value="ADENOMATOSIS POLYPOSIS COLI DOWN-REGULATED 1"/>
    <property type="match status" value="1"/>
</dbReference>
<protein>
    <submittedName>
        <fullName evidence="10 11">Protein APCDD1-like</fullName>
    </submittedName>
</protein>
<keyword evidence="9" id="KW-1185">Reference proteome</keyword>
<keyword evidence="7" id="KW-1133">Transmembrane helix</keyword>
<dbReference type="GO" id="GO:0005886">
    <property type="term" value="C:plasma membrane"/>
    <property type="evidence" value="ECO:0007669"/>
    <property type="project" value="InterPro"/>
</dbReference>
<dbReference type="GeneID" id="106069552"/>
<dbReference type="InterPro" id="IPR042425">
    <property type="entry name" value="APCDD1"/>
</dbReference>
<evidence type="ECO:0000256" key="6">
    <source>
        <dbReference type="SAM" id="MobiDB-lite"/>
    </source>
</evidence>
<dbReference type="GO" id="GO:0030178">
    <property type="term" value="P:negative regulation of Wnt signaling pathway"/>
    <property type="evidence" value="ECO:0007669"/>
    <property type="project" value="InterPro"/>
</dbReference>
<organism evidence="9 11">
    <name type="scientific">Biomphalaria glabrata</name>
    <name type="common">Bloodfluke planorb</name>
    <name type="synonym">Freshwater snail</name>
    <dbReference type="NCBI Taxonomy" id="6526"/>
    <lineage>
        <taxon>Eukaryota</taxon>
        <taxon>Metazoa</taxon>
        <taxon>Spiralia</taxon>
        <taxon>Lophotrochozoa</taxon>
        <taxon>Mollusca</taxon>
        <taxon>Gastropoda</taxon>
        <taxon>Heterobranchia</taxon>
        <taxon>Euthyneura</taxon>
        <taxon>Panpulmonata</taxon>
        <taxon>Hygrophila</taxon>
        <taxon>Lymnaeoidea</taxon>
        <taxon>Planorbidae</taxon>
        <taxon>Biomphalaria</taxon>
    </lineage>
</organism>
<proteinExistence type="predicted"/>
<evidence type="ECO:0000256" key="3">
    <source>
        <dbReference type="ARBA" id="ARBA00022729"/>
    </source>
</evidence>
<evidence type="ECO:0000259" key="8">
    <source>
        <dbReference type="SMART" id="SM01352"/>
    </source>
</evidence>
<dbReference type="GO" id="GO:0017147">
    <property type="term" value="F:Wnt-protein binding"/>
    <property type="evidence" value="ECO:0007669"/>
    <property type="project" value="InterPro"/>
</dbReference>
<dbReference type="RefSeq" id="XP_055892201.1">
    <property type="nucleotide sequence ID" value="XM_056036226.1"/>
</dbReference>
<dbReference type="Proteomes" id="UP001165740">
    <property type="component" value="Chromosome 7"/>
</dbReference>
<evidence type="ECO:0000256" key="2">
    <source>
        <dbReference type="ARBA" id="ARBA00022692"/>
    </source>
</evidence>
<sequence>MDRVQQWTVLKLAIIYIALTVVGASIPHFVYREDWREQSCARVLHKVRHQLVSTPMPPDIRGHWVSYRCEIRSGPEYVIRQFHFKSNNTFESVVYRYQDPDCHHPMYAIESRGIHRLAQASWTVRGGTEAEYEVTSSYIVPYTVNATVDLAKRLAAGCPDARVSGSLTPYSRYVIYSLTPHLDHLSLQGQSSNPDGDVDCFQALNFTLHELQLVMLELRRHHHDHHSYQHHHSQHHHHKSSPDNVMTGSEEIPYDAPTNAFTRELLLGAVHSKPEERQSHRPSSFQTALKEGNTPGCGVCSRVLSSDPMSPPRLTTHTGTLLSLEGEWVSTRCESRQYGMFLTRGLHFLPDGASWHGQYDYYHDALCHHSSFSLIAQGSYTGGTDSLLVQGAKDYSFQVTRLKVLPHDQATVDSMNHYSGNGCGKAHAWSVGQEQDVTSTGGCVTLGIRLPNMERDIMKMEIVHRKLHLFVGQRLLDRKPGIAYQKERPTAFQEPLVKCDQVNLDMSINTAPGGHGWAGGVALPLSSGADLFDIRSSGSQERLGLVCQLLPVVFTFILRATLLLH</sequence>
<gene>
    <name evidence="10 11" type="primary">LOC106069552</name>
</gene>
<evidence type="ECO:0000256" key="7">
    <source>
        <dbReference type="SAM" id="Phobius"/>
    </source>
</evidence>
<dbReference type="PANTHER" id="PTHR31021:SF1">
    <property type="entry name" value="CHROMOSOME UNDETERMINED SCAFFOLD_56, WHOLE GENOME SHOTGUN SEQUENCE"/>
    <property type="match status" value="1"/>
</dbReference>
<name>A0A9W3AY94_BIOGL</name>
<keyword evidence="2 7" id="KW-0812">Transmembrane</keyword>
<evidence type="ECO:0000256" key="5">
    <source>
        <dbReference type="ARBA" id="ARBA00023180"/>
    </source>
</evidence>
<keyword evidence="4 7" id="KW-0472">Membrane</keyword>